<proteinExistence type="predicted"/>
<dbReference type="InterPro" id="IPR001584">
    <property type="entry name" value="Integrase_cat-core"/>
</dbReference>
<dbReference type="InterPro" id="IPR050951">
    <property type="entry name" value="Retrovirus_Pol_polyprotein"/>
</dbReference>
<sequence>MRVIIPPKYRSRLPDELHHEHPRICRTKALARSILWWPGLDGCIEERVCSCSCCLVVQKSPPGAPLHPWRWPERPWQRIHIDFAEKDKQFFLVVIDSHSKWLEVVPMSSITSSLTTDALRGLFAAYGIPEEVVSDNGPQLVSAEFTDFLKGNGIKHTRVPAYHPASYGAAERSVQILKQSLLKSVCEKQSKQMFSLKHKLANFLIMYRSTPHTVTGKTPAELFLKHQIRTRFSLLKPDLLKSVQEKQQEQKRQHDQGKRVLRSFVEEEPVRVRNFRGGQEKWLSATVIERKGPVSYLVQEGQRRCTVHVDHMLSRNAAVGSPTHGVLEIPNSSVTDDNSGPLNFPTAGDCCTQILEPKSPENTENLTAQDPGCATPAVETVRRYP</sequence>
<feature type="domain" description="Integrase catalytic" evidence="3">
    <location>
        <begin position="71"/>
        <end position="227"/>
    </location>
</feature>
<dbReference type="PANTHER" id="PTHR37984">
    <property type="entry name" value="PROTEIN CBG26694"/>
    <property type="match status" value="1"/>
</dbReference>
<dbReference type="Gene3D" id="1.10.340.70">
    <property type="match status" value="1"/>
</dbReference>
<accession>A0ABQ8LAD0</accession>
<dbReference type="SUPFAM" id="SSF53098">
    <property type="entry name" value="Ribonuclease H-like"/>
    <property type="match status" value="1"/>
</dbReference>
<keyword evidence="5" id="KW-1185">Reference proteome</keyword>
<dbReference type="InterPro" id="IPR012337">
    <property type="entry name" value="RNaseH-like_sf"/>
</dbReference>
<dbReference type="Pfam" id="PF17921">
    <property type="entry name" value="Integrase_H2C2"/>
    <property type="match status" value="1"/>
</dbReference>
<name>A0ABQ8LAD0_LABRO</name>
<evidence type="ECO:0000313" key="5">
    <source>
        <dbReference type="Proteomes" id="UP000830375"/>
    </source>
</evidence>
<comment type="caution">
    <text evidence="4">The sequence shown here is derived from an EMBL/GenBank/DDBJ whole genome shotgun (WGS) entry which is preliminary data.</text>
</comment>
<dbReference type="InterPro" id="IPR041588">
    <property type="entry name" value="Integrase_H2C2"/>
</dbReference>
<evidence type="ECO:0000256" key="2">
    <source>
        <dbReference type="SAM" id="MobiDB-lite"/>
    </source>
</evidence>
<dbReference type="PANTHER" id="PTHR37984:SF10">
    <property type="entry name" value="RIBONUCLEASE H"/>
    <property type="match status" value="1"/>
</dbReference>
<protein>
    <recommendedName>
        <fullName evidence="1">Gypsy retrotransposon integrase-like protein 1</fullName>
    </recommendedName>
</protein>
<evidence type="ECO:0000313" key="4">
    <source>
        <dbReference type="EMBL" id="KAI2647717.1"/>
    </source>
</evidence>
<dbReference type="Gene3D" id="3.30.420.10">
    <property type="entry name" value="Ribonuclease H-like superfamily/Ribonuclease H"/>
    <property type="match status" value="1"/>
</dbReference>
<dbReference type="Pfam" id="PF00665">
    <property type="entry name" value="rve"/>
    <property type="match status" value="1"/>
</dbReference>
<organism evidence="4 5">
    <name type="scientific">Labeo rohita</name>
    <name type="common">Indian major carp</name>
    <name type="synonym">Cyprinus rohita</name>
    <dbReference type="NCBI Taxonomy" id="84645"/>
    <lineage>
        <taxon>Eukaryota</taxon>
        <taxon>Metazoa</taxon>
        <taxon>Chordata</taxon>
        <taxon>Craniata</taxon>
        <taxon>Vertebrata</taxon>
        <taxon>Euteleostomi</taxon>
        <taxon>Actinopterygii</taxon>
        <taxon>Neopterygii</taxon>
        <taxon>Teleostei</taxon>
        <taxon>Ostariophysi</taxon>
        <taxon>Cypriniformes</taxon>
        <taxon>Cyprinidae</taxon>
        <taxon>Labeoninae</taxon>
        <taxon>Labeonini</taxon>
        <taxon>Labeo</taxon>
    </lineage>
</organism>
<dbReference type="EMBL" id="JACTAM010000180">
    <property type="protein sequence ID" value="KAI2647717.1"/>
    <property type="molecule type" value="Genomic_DNA"/>
</dbReference>
<evidence type="ECO:0000259" key="3">
    <source>
        <dbReference type="PROSITE" id="PS50994"/>
    </source>
</evidence>
<reference evidence="4 5" key="1">
    <citation type="submission" date="2022-01" db="EMBL/GenBank/DDBJ databases">
        <title>A high-quality chromosome-level genome assembly of rohu carp, Labeo rohita.</title>
        <authorList>
            <person name="Arick M.A. II"/>
            <person name="Hsu C.-Y."/>
            <person name="Magbanua Z."/>
            <person name="Pechanova O."/>
            <person name="Grover C."/>
            <person name="Miller E."/>
            <person name="Thrash A."/>
            <person name="Ezzel L."/>
            <person name="Alam S."/>
            <person name="Benzie J."/>
            <person name="Hamilton M."/>
            <person name="Karsi A."/>
            <person name="Lawrence M.L."/>
            <person name="Peterson D.G."/>
        </authorList>
    </citation>
    <scope>NUCLEOTIDE SEQUENCE [LARGE SCALE GENOMIC DNA]</scope>
    <source>
        <strain evidence="5">BAU-BD-2019</strain>
        <tissue evidence="4">Blood</tissue>
    </source>
</reference>
<feature type="region of interest" description="Disordered" evidence="2">
    <location>
        <begin position="361"/>
        <end position="385"/>
    </location>
</feature>
<dbReference type="Proteomes" id="UP000830375">
    <property type="component" value="Unassembled WGS sequence"/>
</dbReference>
<gene>
    <name evidence="4" type="ORF">H4Q32_024735</name>
</gene>
<evidence type="ECO:0000256" key="1">
    <source>
        <dbReference type="ARBA" id="ARBA00039658"/>
    </source>
</evidence>
<dbReference type="PROSITE" id="PS50994">
    <property type="entry name" value="INTEGRASE"/>
    <property type="match status" value="1"/>
</dbReference>
<dbReference type="InterPro" id="IPR036397">
    <property type="entry name" value="RNaseH_sf"/>
</dbReference>